<proteinExistence type="predicted"/>
<reference evidence="1 2" key="1">
    <citation type="journal article" date="2014" name="Int. J. Syst. Evol. Microbiol.">
        <title>Sneathiella chungangensis sp. nov., isolated from a marine sand, and emended description of the genus Sneathiella.</title>
        <authorList>
            <person name="Siamphan C."/>
            <person name="Kim H."/>
            <person name="Lee J.S."/>
            <person name="Kim W."/>
        </authorList>
    </citation>
    <scope>NUCLEOTIDE SEQUENCE [LARGE SCALE GENOMIC DNA]</scope>
    <source>
        <strain evidence="1 2">KCTC 32476</strain>
    </source>
</reference>
<gene>
    <name evidence="1" type="ORF">GQF03_07330</name>
</gene>
<dbReference type="EMBL" id="WTVA01000003">
    <property type="protein sequence ID" value="MZR22138.1"/>
    <property type="molecule type" value="Genomic_DNA"/>
</dbReference>
<comment type="caution">
    <text evidence="1">The sequence shown here is derived from an EMBL/GenBank/DDBJ whole genome shotgun (WGS) entry which is preliminary data.</text>
</comment>
<dbReference type="AlphaFoldDB" id="A0A845MDS4"/>
<sequence length="67" mass="7493">MASIMAEVIDGYDRVLDGELSGIAYLFDLIDTYRLTNDEILYLAYMAADIIERRPVVEMAAAKCRSG</sequence>
<protein>
    <submittedName>
        <fullName evidence="1">Uncharacterized protein</fullName>
    </submittedName>
</protein>
<dbReference type="RefSeq" id="WP_161338599.1">
    <property type="nucleotide sequence ID" value="NZ_JBHSDG010000005.1"/>
</dbReference>
<name>A0A845MDS4_9PROT</name>
<organism evidence="1 2">
    <name type="scientific">Sneathiella chungangensis</name>
    <dbReference type="NCBI Taxonomy" id="1418234"/>
    <lineage>
        <taxon>Bacteria</taxon>
        <taxon>Pseudomonadati</taxon>
        <taxon>Pseudomonadota</taxon>
        <taxon>Alphaproteobacteria</taxon>
        <taxon>Sneathiellales</taxon>
        <taxon>Sneathiellaceae</taxon>
        <taxon>Sneathiella</taxon>
    </lineage>
</organism>
<accession>A0A845MDS4</accession>
<dbReference type="Proteomes" id="UP000445696">
    <property type="component" value="Unassembled WGS sequence"/>
</dbReference>
<keyword evidence="2" id="KW-1185">Reference proteome</keyword>
<evidence type="ECO:0000313" key="1">
    <source>
        <dbReference type="EMBL" id="MZR22138.1"/>
    </source>
</evidence>
<evidence type="ECO:0000313" key="2">
    <source>
        <dbReference type="Proteomes" id="UP000445696"/>
    </source>
</evidence>